<feature type="region of interest" description="Disordered" evidence="1">
    <location>
        <begin position="1"/>
        <end position="69"/>
    </location>
</feature>
<dbReference type="PANTHER" id="PTHR47592">
    <property type="entry name" value="PBF68 PROTEIN"/>
    <property type="match status" value="1"/>
</dbReference>
<dbReference type="Pfam" id="PF22936">
    <property type="entry name" value="Pol_BBD"/>
    <property type="match status" value="1"/>
</dbReference>
<organism evidence="3 4">
    <name type="scientific">Actinidia rufa</name>
    <dbReference type="NCBI Taxonomy" id="165716"/>
    <lineage>
        <taxon>Eukaryota</taxon>
        <taxon>Viridiplantae</taxon>
        <taxon>Streptophyta</taxon>
        <taxon>Embryophyta</taxon>
        <taxon>Tracheophyta</taxon>
        <taxon>Spermatophyta</taxon>
        <taxon>Magnoliopsida</taxon>
        <taxon>eudicotyledons</taxon>
        <taxon>Gunneridae</taxon>
        <taxon>Pentapetalae</taxon>
        <taxon>asterids</taxon>
        <taxon>Ericales</taxon>
        <taxon>Actinidiaceae</taxon>
        <taxon>Actinidia</taxon>
    </lineage>
</organism>
<dbReference type="AlphaFoldDB" id="A0A7J0GW35"/>
<feature type="compositionally biased region" description="Basic and acidic residues" evidence="1">
    <location>
        <begin position="56"/>
        <end position="69"/>
    </location>
</feature>
<feature type="domain" description="Retrovirus-related Pol polyprotein from transposon TNT 1-94-like beta-barrel" evidence="2">
    <location>
        <begin position="264"/>
        <end position="343"/>
    </location>
</feature>
<dbReference type="Proteomes" id="UP000585474">
    <property type="component" value="Unassembled WGS sequence"/>
</dbReference>
<gene>
    <name evidence="3" type="ORF">Acr_24g0009140</name>
</gene>
<sequence>MRPGRSHALPRARGRTHAPHAPRRGCNAQPRSSTCREKAARAATRRGSESRALTRQLERNPHAHAPHARDLALPEVSRHSGFIRGLEEMYQVKTSRNKALLMRRLVNLKFQRETIVAEHTSEFQSLVNQLTSVDLQFDDEMQALLLLSSLPKSWETLVVSLSNSAPNGKLTTSMVMDALFNKEARRREMGSTDQNESQALVSEGSRERGRGAFIATKKGISRGIVQSIKAQVQSSDTAATAVMVVDEDEFDVLLAASDDEKSDWVLDSGSAYHLCRDREVLSTYAACERRIWMANNTSSRVVGRGSVRFRMADGRSVMLTEVRHVPNLQKNLISIGMLDSKGCSFDASGGILRVSKGNKKMLWGKKTGGLYRLEENVQTGELLSAMGLVVLARRMDKGSNRCTEVCKASAGVLGGSVMVLGGSGAVQERREMLWDMYRKSGQTREWCNQCRMSIEKLKGRRPIMRTREERWSHDNSQSDVLCGAPRWGCVGTPVGGAGHLGEKVQALRCGVLWGSWIRSCQEGQLEDIRLPSIGLEGRLLSPAHLDESKPTWMSPSPVAKPKPDWSSYGVSM</sequence>
<evidence type="ECO:0000313" key="4">
    <source>
        <dbReference type="Proteomes" id="UP000585474"/>
    </source>
</evidence>
<dbReference type="Pfam" id="PF14223">
    <property type="entry name" value="Retrotran_gag_2"/>
    <property type="match status" value="1"/>
</dbReference>
<protein>
    <recommendedName>
        <fullName evidence="2">Retrovirus-related Pol polyprotein from transposon TNT 1-94-like beta-barrel domain-containing protein</fullName>
    </recommendedName>
</protein>
<dbReference type="PANTHER" id="PTHR47592:SF27">
    <property type="entry name" value="OS08G0421700 PROTEIN"/>
    <property type="match status" value="1"/>
</dbReference>
<evidence type="ECO:0000259" key="2">
    <source>
        <dbReference type="Pfam" id="PF22936"/>
    </source>
</evidence>
<accession>A0A7J0GW35</accession>
<reference evidence="3 4" key="1">
    <citation type="submission" date="2019-07" db="EMBL/GenBank/DDBJ databases">
        <title>De Novo Assembly of kiwifruit Actinidia rufa.</title>
        <authorList>
            <person name="Sugita-Konishi S."/>
            <person name="Sato K."/>
            <person name="Mori E."/>
            <person name="Abe Y."/>
            <person name="Kisaki G."/>
            <person name="Hamano K."/>
            <person name="Suezawa K."/>
            <person name="Otani M."/>
            <person name="Fukuda T."/>
            <person name="Manabe T."/>
            <person name="Gomi K."/>
            <person name="Tabuchi M."/>
            <person name="Akimitsu K."/>
            <person name="Kataoka I."/>
        </authorList>
    </citation>
    <scope>NUCLEOTIDE SEQUENCE [LARGE SCALE GENOMIC DNA]</scope>
    <source>
        <strain evidence="4">cv. Fuchu</strain>
    </source>
</reference>
<evidence type="ECO:0000256" key="1">
    <source>
        <dbReference type="SAM" id="MobiDB-lite"/>
    </source>
</evidence>
<feature type="compositionally biased region" description="Basic residues" evidence="1">
    <location>
        <begin position="1"/>
        <end position="23"/>
    </location>
</feature>
<dbReference type="EMBL" id="BJWL01000024">
    <property type="protein sequence ID" value="GFZ14724.1"/>
    <property type="molecule type" value="Genomic_DNA"/>
</dbReference>
<dbReference type="InterPro" id="IPR054722">
    <property type="entry name" value="PolX-like_BBD"/>
</dbReference>
<evidence type="ECO:0000313" key="3">
    <source>
        <dbReference type="EMBL" id="GFZ14724.1"/>
    </source>
</evidence>
<keyword evidence="4" id="KW-1185">Reference proteome</keyword>
<comment type="caution">
    <text evidence="3">The sequence shown here is derived from an EMBL/GenBank/DDBJ whole genome shotgun (WGS) entry which is preliminary data.</text>
</comment>
<proteinExistence type="predicted"/>
<feature type="region of interest" description="Disordered" evidence="1">
    <location>
        <begin position="547"/>
        <end position="572"/>
    </location>
</feature>
<name>A0A7J0GW35_9ERIC</name>